<reference evidence="2" key="1">
    <citation type="journal article" date="2020" name="Cell">
        <title>Large-Scale Comparative Analyses of Tick Genomes Elucidate Their Genetic Diversity and Vector Capacities.</title>
        <authorList>
            <consortium name="Tick Genome and Microbiome Consortium (TIGMIC)"/>
            <person name="Jia N."/>
            <person name="Wang J."/>
            <person name="Shi W."/>
            <person name="Du L."/>
            <person name="Sun Y."/>
            <person name="Zhan W."/>
            <person name="Jiang J.F."/>
            <person name="Wang Q."/>
            <person name="Zhang B."/>
            <person name="Ji P."/>
            <person name="Bell-Sakyi L."/>
            <person name="Cui X.M."/>
            <person name="Yuan T.T."/>
            <person name="Jiang B.G."/>
            <person name="Yang W.F."/>
            <person name="Lam T.T."/>
            <person name="Chang Q.C."/>
            <person name="Ding S.J."/>
            <person name="Wang X.J."/>
            <person name="Zhu J.G."/>
            <person name="Ruan X.D."/>
            <person name="Zhao L."/>
            <person name="Wei J.T."/>
            <person name="Ye R.Z."/>
            <person name="Que T.C."/>
            <person name="Du C.H."/>
            <person name="Zhou Y.H."/>
            <person name="Cheng J.X."/>
            <person name="Dai P.F."/>
            <person name="Guo W.B."/>
            <person name="Han X.H."/>
            <person name="Huang E.J."/>
            <person name="Li L.F."/>
            <person name="Wei W."/>
            <person name="Gao Y.C."/>
            <person name="Liu J.Z."/>
            <person name="Shao H.Z."/>
            <person name="Wang X."/>
            <person name="Wang C.C."/>
            <person name="Yang T.C."/>
            <person name="Huo Q.B."/>
            <person name="Li W."/>
            <person name="Chen H.Y."/>
            <person name="Chen S.E."/>
            <person name="Zhou L.G."/>
            <person name="Ni X.B."/>
            <person name="Tian J.H."/>
            <person name="Sheng Y."/>
            <person name="Liu T."/>
            <person name="Pan Y.S."/>
            <person name="Xia L.Y."/>
            <person name="Li J."/>
            <person name="Zhao F."/>
            <person name="Cao W.C."/>
        </authorList>
    </citation>
    <scope>NUCLEOTIDE SEQUENCE</scope>
    <source>
        <strain evidence="2">Rsan-2018</strain>
    </source>
</reference>
<dbReference type="AlphaFoldDB" id="A0A9D4T398"/>
<accession>A0A9D4T398</accession>
<dbReference type="EMBL" id="JABSTV010001248">
    <property type="protein sequence ID" value="KAH7969870.1"/>
    <property type="molecule type" value="Genomic_DNA"/>
</dbReference>
<proteinExistence type="predicted"/>
<evidence type="ECO:0000313" key="3">
    <source>
        <dbReference type="Proteomes" id="UP000821837"/>
    </source>
</evidence>
<dbReference type="Proteomes" id="UP000821837">
    <property type="component" value="Unassembled WGS sequence"/>
</dbReference>
<organism evidence="2 3">
    <name type="scientific">Rhipicephalus sanguineus</name>
    <name type="common">Brown dog tick</name>
    <name type="synonym">Ixodes sanguineus</name>
    <dbReference type="NCBI Taxonomy" id="34632"/>
    <lineage>
        <taxon>Eukaryota</taxon>
        <taxon>Metazoa</taxon>
        <taxon>Ecdysozoa</taxon>
        <taxon>Arthropoda</taxon>
        <taxon>Chelicerata</taxon>
        <taxon>Arachnida</taxon>
        <taxon>Acari</taxon>
        <taxon>Parasitiformes</taxon>
        <taxon>Ixodida</taxon>
        <taxon>Ixodoidea</taxon>
        <taxon>Ixodidae</taxon>
        <taxon>Rhipicephalinae</taxon>
        <taxon>Rhipicephalus</taxon>
        <taxon>Rhipicephalus</taxon>
    </lineage>
</organism>
<evidence type="ECO:0000313" key="2">
    <source>
        <dbReference type="EMBL" id="KAH7969870.1"/>
    </source>
</evidence>
<reference evidence="2" key="2">
    <citation type="submission" date="2021-09" db="EMBL/GenBank/DDBJ databases">
        <authorList>
            <person name="Jia N."/>
            <person name="Wang J."/>
            <person name="Shi W."/>
            <person name="Du L."/>
            <person name="Sun Y."/>
            <person name="Zhan W."/>
            <person name="Jiang J."/>
            <person name="Wang Q."/>
            <person name="Zhang B."/>
            <person name="Ji P."/>
            <person name="Sakyi L.B."/>
            <person name="Cui X."/>
            <person name="Yuan T."/>
            <person name="Jiang B."/>
            <person name="Yang W."/>
            <person name="Lam T.T.-Y."/>
            <person name="Chang Q."/>
            <person name="Ding S."/>
            <person name="Wang X."/>
            <person name="Zhu J."/>
            <person name="Ruan X."/>
            <person name="Zhao L."/>
            <person name="Wei J."/>
            <person name="Que T."/>
            <person name="Du C."/>
            <person name="Cheng J."/>
            <person name="Dai P."/>
            <person name="Han X."/>
            <person name="Huang E."/>
            <person name="Gao Y."/>
            <person name="Liu J."/>
            <person name="Shao H."/>
            <person name="Ye R."/>
            <person name="Li L."/>
            <person name="Wei W."/>
            <person name="Wang X."/>
            <person name="Wang C."/>
            <person name="Huo Q."/>
            <person name="Li W."/>
            <person name="Guo W."/>
            <person name="Chen H."/>
            <person name="Chen S."/>
            <person name="Zhou L."/>
            <person name="Zhou L."/>
            <person name="Ni X."/>
            <person name="Tian J."/>
            <person name="Zhou Y."/>
            <person name="Sheng Y."/>
            <person name="Liu T."/>
            <person name="Pan Y."/>
            <person name="Xia L."/>
            <person name="Li J."/>
            <person name="Zhao F."/>
            <person name="Cao W."/>
        </authorList>
    </citation>
    <scope>NUCLEOTIDE SEQUENCE</scope>
    <source>
        <strain evidence="2">Rsan-2018</strain>
        <tissue evidence="2">Larvae</tissue>
    </source>
</reference>
<name>A0A9D4T398_RHISA</name>
<sequence>MIAPVGELSRGRDDIMRGESRGAQRTNRKGRDEVVGCSKPWGAEAAAGVFGPVTAAAGRTGAAVTAAERGEIEGDAVNERDEPASLEATGVAGEEGGVACSQEEDEAVDASVSSVAAGEELYDTEGIVTDLHYNLAADNIQYEDFADVCRQGQFSRLRFMKTLVPFTSGTHISPS</sequence>
<feature type="compositionally biased region" description="Basic and acidic residues" evidence="1">
    <location>
        <begin position="9"/>
        <end position="22"/>
    </location>
</feature>
<protein>
    <submittedName>
        <fullName evidence="2">Uncharacterized protein</fullName>
    </submittedName>
</protein>
<comment type="caution">
    <text evidence="2">The sequence shown here is derived from an EMBL/GenBank/DDBJ whole genome shotgun (WGS) entry which is preliminary data.</text>
</comment>
<feature type="region of interest" description="Disordered" evidence="1">
    <location>
        <begin position="1"/>
        <end position="34"/>
    </location>
</feature>
<evidence type="ECO:0000256" key="1">
    <source>
        <dbReference type="SAM" id="MobiDB-lite"/>
    </source>
</evidence>
<gene>
    <name evidence="2" type="ORF">HPB52_022391</name>
</gene>
<keyword evidence="3" id="KW-1185">Reference proteome</keyword>